<evidence type="ECO:0000256" key="2">
    <source>
        <dbReference type="ARBA" id="ARBA00023125"/>
    </source>
</evidence>
<dbReference type="PROSITE" id="PS50995">
    <property type="entry name" value="HTH_MARR_2"/>
    <property type="match status" value="1"/>
</dbReference>
<dbReference type="Pfam" id="PF01047">
    <property type="entry name" value="MarR"/>
    <property type="match status" value="1"/>
</dbReference>
<comment type="caution">
    <text evidence="5">The sequence shown here is derived from an EMBL/GenBank/DDBJ whole genome shotgun (WGS) entry which is preliminary data.</text>
</comment>
<dbReference type="RefSeq" id="WP_161743722.1">
    <property type="nucleotide sequence ID" value="NZ_JAAAMV010000009.1"/>
</dbReference>
<keyword evidence="3" id="KW-0804">Transcription</keyword>
<name>A0ABW9XQI5_9BACL</name>
<keyword evidence="2" id="KW-0238">DNA-binding</keyword>
<reference evidence="5 6" key="1">
    <citation type="submission" date="2020-01" db="EMBL/GenBank/DDBJ databases">
        <title>Paenibacillus soybeanensis sp. nov. isolated from the nodules of soybean (Glycine max(L.) Merr).</title>
        <authorList>
            <person name="Wang H."/>
        </authorList>
    </citation>
    <scope>NUCLEOTIDE SEQUENCE [LARGE SCALE GENOMIC DNA]</scope>
    <source>
        <strain evidence="5 6">T1</strain>
    </source>
</reference>
<evidence type="ECO:0000313" key="6">
    <source>
        <dbReference type="Proteomes" id="UP000665561"/>
    </source>
</evidence>
<keyword evidence="6" id="KW-1185">Reference proteome</keyword>
<dbReference type="Gene3D" id="1.10.10.10">
    <property type="entry name" value="Winged helix-like DNA-binding domain superfamily/Winged helix DNA-binding domain"/>
    <property type="match status" value="1"/>
</dbReference>
<accession>A0ABW9XQI5</accession>
<gene>
    <name evidence="5" type="ORF">GT019_13615</name>
</gene>
<dbReference type="Proteomes" id="UP000665561">
    <property type="component" value="Unassembled WGS sequence"/>
</dbReference>
<keyword evidence="1" id="KW-0805">Transcription regulation</keyword>
<protein>
    <submittedName>
        <fullName evidence="5">MarR family transcriptional regulator</fullName>
    </submittedName>
</protein>
<dbReference type="SUPFAM" id="SSF46785">
    <property type="entry name" value="Winged helix' DNA-binding domain"/>
    <property type="match status" value="1"/>
</dbReference>
<evidence type="ECO:0000313" key="5">
    <source>
        <dbReference type="EMBL" id="NBD24917.1"/>
    </source>
</evidence>
<evidence type="ECO:0000256" key="3">
    <source>
        <dbReference type="ARBA" id="ARBA00023163"/>
    </source>
</evidence>
<evidence type="ECO:0000256" key="1">
    <source>
        <dbReference type="ARBA" id="ARBA00023015"/>
    </source>
</evidence>
<dbReference type="InterPro" id="IPR000835">
    <property type="entry name" value="HTH_MarR-typ"/>
</dbReference>
<dbReference type="InterPro" id="IPR036388">
    <property type="entry name" value="WH-like_DNA-bd_sf"/>
</dbReference>
<organism evidence="5 6">
    <name type="scientific">Paenibacillus glycinis</name>
    <dbReference type="NCBI Taxonomy" id="2697035"/>
    <lineage>
        <taxon>Bacteria</taxon>
        <taxon>Bacillati</taxon>
        <taxon>Bacillota</taxon>
        <taxon>Bacilli</taxon>
        <taxon>Bacillales</taxon>
        <taxon>Paenibacillaceae</taxon>
        <taxon>Paenibacillus</taxon>
    </lineage>
</organism>
<dbReference type="PRINTS" id="PR00598">
    <property type="entry name" value="HTHMARR"/>
</dbReference>
<evidence type="ECO:0000259" key="4">
    <source>
        <dbReference type="PROSITE" id="PS50995"/>
    </source>
</evidence>
<dbReference type="EMBL" id="JAAAMV010000009">
    <property type="protein sequence ID" value="NBD24917.1"/>
    <property type="molecule type" value="Genomic_DNA"/>
</dbReference>
<dbReference type="PANTHER" id="PTHR42756:SF1">
    <property type="entry name" value="TRANSCRIPTIONAL REPRESSOR OF EMRAB OPERON"/>
    <property type="match status" value="1"/>
</dbReference>
<dbReference type="InterPro" id="IPR036390">
    <property type="entry name" value="WH_DNA-bd_sf"/>
</dbReference>
<feature type="domain" description="HTH marR-type" evidence="4">
    <location>
        <begin position="11"/>
        <end position="143"/>
    </location>
</feature>
<dbReference type="SMART" id="SM00347">
    <property type="entry name" value="HTH_MARR"/>
    <property type="match status" value="1"/>
</dbReference>
<proteinExistence type="predicted"/>
<sequence length="150" mass="16975">MNFKEEQNKLDLRLLRVFANAFQAVHNNLEKDVAKHNLSPETFRILEFLYSKGPLPLQKISEKFSIPSGSITFVVNKLVKQGLVDRQPNPQDGRANDAVLTAQGVALFDDIFPKHVETISQHFSFLDNEEKEQLIALLKKIGFGSQKLQG</sequence>
<dbReference type="PANTHER" id="PTHR42756">
    <property type="entry name" value="TRANSCRIPTIONAL REGULATOR, MARR"/>
    <property type="match status" value="1"/>
</dbReference>